<name>A0AAW0VZG6_CHEQU</name>
<gene>
    <name evidence="2" type="ORF">OTU49_012370</name>
</gene>
<feature type="transmembrane region" description="Helical" evidence="1">
    <location>
        <begin position="12"/>
        <end position="33"/>
    </location>
</feature>
<protein>
    <submittedName>
        <fullName evidence="2">Uncharacterized protein</fullName>
    </submittedName>
</protein>
<keyword evidence="1" id="KW-0812">Transmembrane</keyword>
<evidence type="ECO:0000256" key="1">
    <source>
        <dbReference type="SAM" id="Phobius"/>
    </source>
</evidence>
<dbReference type="EMBL" id="JARKIK010000096">
    <property type="protein sequence ID" value="KAK8722311.1"/>
    <property type="molecule type" value="Genomic_DNA"/>
</dbReference>
<accession>A0AAW0VZG6</accession>
<organism evidence="2 3">
    <name type="scientific">Cherax quadricarinatus</name>
    <name type="common">Australian red claw crayfish</name>
    <dbReference type="NCBI Taxonomy" id="27406"/>
    <lineage>
        <taxon>Eukaryota</taxon>
        <taxon>Metazoa</taxon>
        <taxon>Ecdysozoa</taxon>
        <taxon>Arthropoda</taxon>
        <taxon>Crustacea</taxon>
        <taxon>Multicrustacea</taxon>
        <taxon>Malacostraca</taxon>
        <taxon>Eumalacostraca</taxon>
        <taxon>Eucarida</taxon>
        <taxon>Decapoda</taxon>
        <taxon>Pleocyemata</taxon>
        <taxon>Astacidea</taxon>
        <taxon>Parastacoidea</taxon>
        <taxon>Parastacidae</taxon>
        <taxon>Cherax</taxon>
    </lineage>
</organism>
<keyword evidence="3" id="KW-1185">Reference proteome</keyword>
<reference evidence="2 3" key="1">
    <citation type="journal article" date="2024" name="BMC Genomics">
        <title>Genome assembly of redclaw crayfish (Cherax quadricarinatus) provides insights into its immune adaptation and hypoxia tolerance.</title>
        <authorList>
            <person name="Liu Z."/>
            <person name="Zheng J."/>
            <person name="Li H."/>
            <person name="Fang K."/>
            <person name="Wang S."/>
            <person name="He J."/>
            <person name="Zhou D."/>
            <person name="Weng S."/>
            <person name="Chi M."/>
            <person name="Gu Z."/>
            <person name="He J."/>
            <person name="Li F."/>
            <person name="Wang M."/>
        </authorList>
    </citation>
    <scope>NUCLEOTIDE SEQUENCE [LARGE SCALE GENOMIC DNA]</scope>
    <source>
        <strain evidence="2">ZL_2023a</strain>
    </source>
</reference>
<keyword evidence="1" id="KW-1133">Transmembrane helix</keyword>
<dbReference type="AlphaFoldDB" id="A0AAW0VZG6"/>
<comment type="caution">
    <text evidence="2">The sequence shown here is derived from an EMBL/GenBank/DDBJ whole genome shotgun (WGS) entry which is preliminary data.</text>
</comment>
<keyword evidence="1" id="KW-0472">Membrane</keyword>
<proteinExistence type="predicted"/>
<sequence>MVGPVGESKRCITTIPCFAISLCFSLFSFFFSLSPSLSLPSLFPPSLSLLHFPNSLYPSIPYSSYPPSVLALPYLPSLFSPSTPTSSLLRNINMIYIKQ</sequence>
<evidence type="ECO:0000313" key="2">
    <source>
        <dbReference type="EMBL" id="KAK8722311.1"/>
    </source>
</evidence>
<dbReference type="Proteomes" id="UP001445076">
    <property type="component" value="Unassembled WGS sequence"/>
</dbReference>
<evidence type="ECO:0000313" key="3">
    <source>
        <dbReference type="Proteomes" id="UP001445076"/>
    </source>
</evidence>